<dbReference type="Pfam" id="PF00646">
    <property type="entry name" value="F-box"/>
    <property type="match status" value="1"/>
</dbReference>
<dbReference type="InterPro" id="IPR032675">
    <property type="entry name" value="LRR_dom_sf"/>
</dbReference>
<comment type="caution">
    <text evidence="2">The sequence shown here is derived from an EMBL/GenBank/DDBJ whole genome shotgun (WGS) entry which is preliminary data.</text>
</comment>
<evidence type="ECO:0000313" key="2">
    <source>
        <dbReference type="EMBL" id="KAJ4755332.1"/>
    </source>
</evidence>
<dbReference type="SUPFAM" id="SSF52047">
    <property type="entry name" value="RNI-like"/>
    <property type="match status" value="1"/>
</dbReference>
<accession>A0AAV8CHT5</accession>
<dbReference type="SMART" id="SM00256">
    <property type="entry name" value="FBOX"/>
    <property type="match status" value="1"/>
</dbReference>
<evidence type="ECO:0000313" key="3">
    <source>
        <dbReference type="Proteomes" id="UP001140206"/>
    </source>
</evidence>
<dbReference type="EMBL" id="JAMFTS010000005">
    <property type="protein sequence ID" value="KAJ4755332.1"/>
    <property type="molecule type" value="Genomic_DNA"/>
</dbReference>
<reference evidence="2" key="1">
    <citation type="submission" date="2022-08" db="EMBL/GenBank/DDBJ databases">
        <authorList>
            <person name="Marques A."/>
        </authorList>
    </citation>
    <scope>NUCLEOTIDE SEQUENCE</scope>
    <source>
        <strain evidence="2">RhyPub2mFocal</strain>
        <tissue evidence="2">Leaves</tissue>
    </source>
</reference>
<feature type="domain" description="F-box" evidence="1">
    <location>
        <begin position="14"/>
        <end position="66"/>
    </location>
</feature>
<organism evidence="2 3">
    <name type="scientific">Rhynchospora pubera</name>
    <dbReference type="NCBI Taxonomy" id="906938"/>
    <lineage>
        <taxon>Eukaryota</taxon>
        <taxon>Viridiplantae</taxon>
        <taxon>Streptophyta</taxon>
        <taxon>Embryophyta</taxon>
        <taxon>Tracheophyta</taxon>
        <taxon>Spermatophyta</taxon>
        <taxon>Magnoliopsida</taxon>
        <taxon>Liliopsida</taxon>
        <taxon>Poales</taxon>
        <taxon>Cyperaceae</taxon>
        <taxon>Cyperoideae</taxon>
        <taxon>Rhynchosporeae</taxon>
        <taxon>Rhynchospora</taxon>
    </lineage>
</organism>
<gene>
    <name evidence="2" type="ORF">LUZ62_089737</name>
</gene>
<protein>
    <submittedName>
        <fullName evidence="2">F-box/FBD/LRR protein</fullName>
    </submittedName>
</protein>
<dbReference type="InterPro" id="IPR036047">
    <property type="entry name" value="F-box-like_dom_sf"/>
</dbReference>
<dbReference type="Proteomes" id="UP001140206">
    <property type="component" value="Chromosome 5"/>
</dbReference>
<keyword evidence="3" id="KW-1185">Reference proteome</keyword>
<proteinExistence type="predicted"/>
<dbReference type="PANTHER" id="PTHR31639:SF285">
    <property type="entry name" value="OS01G0730200 PROTEIN"/>
    <property type="match status" value="1"/>
</dbReference>
<dbReference type="SUPFAM" id="SSF81383">
    <property type="entry name" value="F-box domain"/>
    <property type="match status" value="1"/>
</dbReference>
<dbReference type="PANTHER" id="PTHR31639">
    <property type="entry name" value="F-BOX PROTEIN-LIKE"/>
    <property type="match status" value="1"/>
</dbReference>
<dbReference type="Pfam" id="PF24758">
    <property type="entry name" value="LRR_At5g56370"/>
    <property type="match status" value="1"/>
</dbReference>
<dbReference type="AlphaFoldDB" id="A0AAV8CHT5"/>
<dbReference type="InterPro" id="IPR001810">
    <property type="entry name" value="F-box_dom"/>
</dbReference>
<dbReference type="InterPro" id="IPR055411">
    <property type="entry name" value="LRR_FXL15/At3g58940/PEG3-like"/>
</dbReference>
<sequence length="412" mass="47708">MDSKKHPKGVEAHDDRITNLPDDLKSNILERLPLEEAVRTSFLSRKWRYTWASIPNLAFDVYFVKAPESTKFIDTVLLLHQGPIRKFYLSSKDLTVVPIERWILVLSRHGLEEINIRCYSMWRMPSCFFTIQSLKKVYLNDCILKLPHTFCGLKLLQFLSLDSCTISDDDFEKLVSSCPLLENLYLLFTSLRAVKINSPNLKLVKIDGFDQKYIHLITPGLIEASLSFLELSNDKIDYGNCLIDMFCSLSKIERLHLGCGVILYLKRGNNLKLPLKFDHLKELYMQLYVEDRNEATFAFSLLQNAPNLQYLRLAICPIGFDALVSIGTFWDLAMYKIVFEHLKFASIMYRGSVTESGLLPVRLLLFAAPLLEKMHIINYRKDFEFLKKLVSFKRASKEAEILLFDSVEDQYV</sequence>
<evidence type="ECO:0000259" key="1">
    <source>
        <dbReference type="PROSITE" id="PS50181"/>
    </source>
</evidence>
<dbReference type="PROSITE" id="PS50181">
    <property type="entry name" value="FBOX"/>
    <property type="match status" value="1"/>
</dbReference>
<dbReference type="Gene3D" id="3.80.10.10">
    <property type="entry name" value="Ribonuclease Inhibitor"/>
    <property type="match status" value="2"/>
</dbReference>
<name>A0AAV8CHT5_9POAL</name>